<evidence type="ECO:0000256" key="7">
    <source>
        <dbReference type="ARBA" id="ARBA00069939"/>
    </source>
</evidence>
<dbReference type="GO" id="GO:0047838">
    <property type="term" value="F:D-xylose 1-dehydrogenase (NAD+) activity"/>
    <property type="evidence" value="ECO:0007669"/>
    <property type="project" value="UniProtKB-EC"/>
</dbReference>
<evidence type="ECO:0000256" key="1">
    <source>
        <dbReference type="ARBA" id="ARBA00006484"/>
    </source>
</evidence>
<dbReference type="AlphaFoldDB" id="A0A840A4S0"/>
<evidence type="ECO:0000313" key="9">
    <source>
        <dbReference type="Proteomes" id="UP000530564"/>
    </source>
</evidence>
<dbReference type="EMBL" id="JACIDK010000008">
    <property type="protein sequence ID" value="MBB3893294.1"/>
    <property type="molecule type" value="Genomic_DNA"/>
</dbReference>
<dbReference type="FunFam" id="3.40.50.720:FF:000084">
    <property type="entry name" value="Short-chain dehydrogenase reductase"/>
    <property type="match status" value="1"/>
</dbReference>
<dbReference type="Proteomes" id="UP000530564">
    <property type="component" value="Unassembled WGS sequence"/>
</dbReference>
<sequence length="265" mass="27075">MTGRLQGKVAVITGGTSGIGEASVELFVAEGAKVVIAARNADKGAEMAARLGATFVQADVRREADIASAIQAAVDTYGRLDCLFNNAGGPTEGDVETVTPKHFSYAMDLLVGSVVFGIKHAAPIMRAQGRGAIINNSSVAAARTHMGGYLYSMAKAAVVQATKLAGMELGQYGISVNSIAPGAIATPIFFGGSAVASQMEAGAGDAKLAKLTRNLSKATPLRRAGLPHDIATAALFLASDEGAYINCHDLVVDGGMTAGGRTNYE</sequence>
<dbReference type="PRINTS" id="PR00081">
    <property type="entry name" value="GDHRDH"/>
</dbReference>
<evidence type="ECO:0000256" key="2">
    <source>
        <dbReference type="ARBA" id="ARBA00023002"/>
    </source>
</evidence>
<evidence type="ECO:0000256" key="4">
    <source>
        <dbReference type="ARBA" id="ARBA00023098"/>
    </source>
</evidence>
<keyword evidence="5" id="KW-0753">Steroid metabolism</keyword>
<keyword evidence="9" id="KW-1185">Reference proteome</keyword>
<proteinExistence type="inferred from homology"/>
<keyword evidence="2" id="KW-0560">Oxidoreductase</keyword>
<dbReference type="PANTHER" id="PTHR43180">
    <property type="entry name" value="3-OXOACYL-(ACYL-CARRIER-PROTEIN) REDUCTASE (AFU_ORTHOLOGUE AFUA_6G11210)"/>
    <property type="match status" value="1"/>
</dbReference>
<keyword evidence="4" id="KW-0443">Lipid metabolism</keyword>
<dbReference type="InterPro" id="IPR036291">
    <property type="entry name" value="NAD(P)-bd_dom_sf"/>
</dbReference>
<organism evidence="8 9">
    <name type="scientific">Phenylobacterium haematophilum</name>
    <dbReference type="NCBI Taxonomy" id="98513"/>
    <lineage>
        <taxon>Bacteria</taxon>
        <taxon>Pseudomonadati</taxon>
        <taxon>Pseudomonadota</taxon>
        <taxon>Alphaproteobacteria</taxon>
        <taxon>Caulobacterales</taxon>
        <taxon>Caulobacteraceae</taxon>
        <taxon>Phenylobacterium</taxon>
    </lineage>
</organism>
<evidence type="ECO:0000313" key="8">
    <source>
        <dbReference type="EMBL" id="MBB3893294.1"/>
    </source>
</evidence>
<evidence type="ECO:0000256" key="5">
    <source>
        <dbReference type="ARBA" id="ARBA00023221"/>
    </source>
</evidence>
<gene>
    <name evidence="8" type="ORF">GGQ61_004036</name>
</gene>
<dbReference type="PANTHER" id="PTHR43180:SF28">
    <property type="entry name" value="NAD(P)-BINDING ROSSMANN-FOLD SUPERFAMILY PROTEIN"/>
    <property type="match status" value="1"/>
</dbReference>
<reference evidence="8 9" key="1">
    <citation type="submission" date="2020-08" db="EMBL/GenBank/DDBJ databases">
        <title>Genomic Encyclopedia of Type Strains, Phase IV (KMG-IV): sequencing the most valuable type-strain genomes for metagenomic binning, comparative biology and taxonomic classification.</title>
        <authorList>
            <person name="Goeker M."/>
        </authorList>
    </citation>
    <scope>NUCLEOTIDE SEQUENCE [LARGE SCALE GENOMIC DNA]</scope>
    <source>
        <strain evidence="8 9">DSM 21793</strain>
    </source>
</reference>
<accession>A0A840A4S0</accession>
<dbReference type="EC" id="1.1.1.175" evidence="6"/>
<comment type="similarity">
    <text evidence="1">Belongs to the short-chain dehydrogenases/reductases (SDR) family.</text>
</comment>
<dbReference type="GO" id="GO:0008202">
    <property type="term" value="P:steroid metabolic process"/>
    <property type="evidence" value="ECO:0007669"/>
    <property type="project" value="UniProtKB-KW"/>
</dbReference>
<dbReference type="PRINTS" id="PR00080">
    <property type="entry name" value="SDRFAMILY"/>
</dbReference>
<dbReference type="RefSeq" id="WP_183776731.1">
    <property type="nucleotide sequence ID" value="NZ_JACIDK010000008.1"/>
</dbReference>
<dbReference type="Pfam" id="PF13561">
    <property type="entry name" value="adh_short_C2"/>
    <property type="match status" value="1"/>
</dbReference>
<name>A0A840A4S0_9CAUL</name>
<keyword evidence="3" id="KW-0520">NAD</keyword>
<dbReference type="SUPFAM" id="SSF51735">
    <property type="entry name" value="NAD(P)-binding Rossmann-fold domains"/>
    <property type="match status" value="1"/>
</dbReference>
<dbReference type="InterPro" id="IPR002347">
    <property type="entry name" value="SDR_fam"/>
</dbReference>
<evidence type="ECO:0000256" key="6">
    <source>
        <dbReference type="ARBA" id="ARBA00066641"/>
    </source>
</evidence>
<evidence type="ECO:0000256" key="3">
    <source>
        <dbReference type="ARBA" id="ARBA00023027"/>
    </source>
</evidence>
<comment type="caution">
    <text evidence="8">The sequence shown here is derived from an EMBL/GenBank/DDBJ whole genome shotgun (WGS) entry which is preliminary data.</text>
</comment>
<protein>
    <recommendedName>
        <fullName evidence="7">D-xylose 1-dehydrogenase</fullName>
        <ecNumber evidence="6">1.1.1.175</ecNumber>
    </recommendedName>
</protein>
<dbReference type="Gene3D" id="3.40.50.720">
    <property type="entry name" value="NAD(P)-binding Rossmann-like Domain"/>
    <property type="match status" value="1"/>
</dbReference>